<comment type="caution">
    <text evidence="1">The sequence shown here is derived from an EMBL/GenBank/DDBJ whole genome shotgun (WGS) entry which is preliminary data.</text>
</comment>
<feature type="non-terminal residue" evidence="1">
    <location>
        <position position="1"/>
    </location>
</feature>
<proteinExistence type="predicted"/>
<sequence>YASQIASYLGENDKLRFDLESEFDNNGDFDLLLDNVRNNQFLTLFIESNIQNYESLENLNVNFLKDGVDPDVDPPVLIPTLTKTIPIEDLVMNEFEINVDISSNMDLVRYIELEPIFRQDDIYSSDNTVGDVHFEFLEWNEELTFFSESGDKFMKVPLERILKDDLTPVAYLFNDELQHLTLPEGIDFSYEVSQNEYTSLDEYTLNIPNTYIHPDNQPEDPPEEFKDGDTIVLRYNAPVKKGIGIGIGKMYFQDKPDGSSLPSAEVLLTDISDYEDYNTYTSPYYYSIPLELTPFDTEYSNSFKSIRIDFDLADGQIDPIVDNIVKFSNMIFSVPYPNYELTIGEVIIQSVSDEPTEFIEYLDERIWQFTELEKFTSDDDPSDDTYTLQRTNSPLFWGDN</sequence>
<name>A0A0F8YY96_9ZZZZ</name>
<evidence type="ECO:0000313" key="1">
    <source>
        <dbReference type="EMBL" id="KKK78845.1"/>
    </source>
</evidence>
<gene>
    <name evidence="1" type="ORF">LCGC14_2839460</name>
</gene>
<dbReference type="AlphaFoldDB" id="A0A0F8YY96"/>
<accession>A0A0F8YY96</accession>
<protein>
    <submittedName>
        <fullName evidence="1">Uncharacterized protein</fullName>
    </submittedName>
</protein>
<reference evidence="1" key="1">
    <citation type="journal article" date="2015" name="Nature">
        <title>Complex archaea that bridge the gap between prokaryotes and eukaryotes.</title>
        <authorList>
            <person name="Spang A."/>
            <person name="Saw J.H."/>
            <person name="Jorgensen S.L."/>
            <person name="Zaremba-Niedzwiedzka K."/>
            <person name="Martijn J."/>
            <person name="Lind A.E."/>
            <person name="van Eijk R."/>
            <person name="Schleper C."/>
            <person name="Guy L."/>
            <person name="Ettema T.J."/>
        </authorList>
    </citation>
    <scope>NUCLEOTIDE SEQUENCE</scope>
</reference>
<dbReference type="EMBL" id="LAZR01054300">
    <property type="protein sequence ID" value="KKK78845.1"/>
    <property type="molecule type" value="Genomic_DNA"/>
</dbReference>
<organism evidence="1">
    <name type="scientific">marine sediment metagenome</name>
    <dbReference type="NCBI Taxonomy" id="412755"/>
    <lineage>
        <taxon>unclassified sequences</taxon>
        <taxon>metagenomes</taxon>
        <taxon>ecological metagenomes</taxon>
    </lineage>
</organism>
<feature type="non-terminal residue" evidence="1">
    <location>
        <position position="400"/>
    </location>
</feature>